<dbReference type="Pfam" id="PF01558">
    <property type="entry name" value="POR"/>
    <property type="match status" value="1"/>
</dbReference>
<proteinExistence type="predicted"/>
<dbReference type="SUPFAM" id="SSF53323">
    <property type="entry name" value="Pyruvate-ferredoxin oxidoreductase, PFOR, domain III"/>
    <property type="match status" value="1"/>
</dbReference>
<dbReference type="PANTHER" id="PTHR43366">
    <property type="entry name" value="PYRUVATE SYNTHASE SUBUNIT PORC"/>
    <property type="match status" value="1"/>
</dbReference>
<sequence>MYEILWHGRGGQGAFTAAKLLSAAWTFKDEENKALAFPSFGPERRGAPVRAFSRLGTGSIGDRSQIRKADYVVFLDDTLFDEHAYEELKDGGKIILCTKEKIEDERIICIDGQKIALELLKRPITNTVVLGALLRAFDAITIEDLIPAVNKLMSPKIAPLNLEAIKRAYEEVA</sequence>
<evidence type="ECO:0000256" key="1">
    <source>
        <dbReference type="ARBA" id="ARBA00023002"/>
    </source>
</evidence>
<keyword evidence="4" id="KW-1185">Reference proteome</keyword>
<evidence type="ECO:0000259" key="2">
    <source>
        <dbReference type="Pfam" id="PF01558"/>
    </source>
</evidence>
<dbReference type="NCBIfam" id="TIGR02175">
    <property type="entry name" value="PorC_KorC"/>
    <property type="match status" value="1"/>
</dbReference>
<accession>A0A662ZDZ7</accession>
<dbReference type="RefSeq" id="WP_074841582.1">
    <property type="nucleotide sequence ID" value="NZ_CP047056.1"/>
</dbReference>
<feature type="domain" description="Pyruvate/ketoisovalerate oxidoreductase catalytic" evidence="2">
    <location>
        <begin position="10"/>
        <end position="170"/>
    </location>
</feature>
<dbReference type="Gene3D" id="3.40.920.10">
    <property type="entry name" value="Pyruvate-ferredoxin oxidoreductase, PFOR, domain III"/>
    <property type="match status" value="1"/>
</dbReference>
<keyword evidence="3" id="KW-0670">Pyruvate</keyword>
<dbReference type="InterPro" id="IPR011894">
    <property type="entry name" value="PorC_KorC"/>
</dbReference>
<dbReference type="InterPro" id="IPR051626">
    <property type="entry name" value="Oxidoreductase_gamma_subunit"/>
</dbReference>
<dbReference type="AlphaFoldDB" id="A0A662ZDZ7"/>
<evidence type="ECO:0000313" key="3">
    <source>
        <dbReference type="EMBL" id="SFK40124.1"/>
    </source>
</evidence>
<dbReference type="GO" id="GO:0016625">
    <property type="term" value="F:oxidoreductase activity, acting on the aldehyde or oxo group of donors, iron-sulfur protein as acceptor"/>
    <property type="evidence" value="ECO:0007669"/>
    <property type="project" value="InterPro"/>
</dbReference>
<keyword evidence="1" id="KW-0560">Oxidoreductase</keyword>
<name>A0A662ZDZ7_9GAMM</name>
<protein>
    <submittedName>
        <fullName evidence="3">Pyruvate ferredoxin oxidoreductase gamma subunit</fullName>
    </submittedName>
</protein>
<dbReference type="Proteomes" id="UP000243374">
    <property type="component" value="Unassembled WGS sequence"/>
</dbReference>
<gene>
    <name evidence="3" type="ORF">SAMN04487865_10686</name>
</gene>
<evidence type="ECO:0000313" key="4">
    <source>
        <dbReference type="Proteomes" id="UP000243374"/>
    </source>
</evidence>
<dbReference type="EMBL" id="FOSF01000068">
    <property type="protein sequence ID" value="SFK40124.1"/>
    <property type="molecule type" value="Genomic_DNA"/>
</dbReference>
<organism evidence="3 4">
    <name type="scientific">Succinivibrio dextrinosolvens</name>
    <dbReference type="NCBI Taxonomy" id="83771"/>
    <lineage>
        <taxon>Bacteria</taxon>
        <taxon>Pseudomonadati</taxon>
        <taxon>Pseudomonadota</taxon>
        <taxon>Gammaproteobacteria</taxon>
        <taxon>Aeromonadales</taxon>
        <taxon>Succinivibrionaceae</taxon>
        <taxon>Succinivibrio</taxon>
    </lineage>
</organism>
<reference evidence="3 4" key="1">
    <citation type="submission" date="2016-10" db="EMBL/GenBank/DDBJ databases">
        <authorList>
            <person name="Varghese N."/>
            <person name="Submissions S."/>
        </authorList>
    </citation>
    <scope>NUCLEOTIDE SEQUENCE [LARGE SCALE GENOMIC DNA]</scope>
    <source>
        <strain evidence="3 4">22B</strain>
    </source>
</reference>
<dbReference type="PANTHER" id="PTHR43366:SF1">
    <property type="entry name" value="PYRUVATE SYNTHASE SUBUNIT PORC"/>
    <property type="match status" value="1"/>
</dbReference>
<dbReference type="InterPro" id="IPR019752">
    <property type="entry name" value="Pyrv/ketoisovalerate_OxRed_cat"/>
</dbReference>
<dbReference type="OrthoDB" id="9794954at2"/>
<dbReference type="InterPro" id="IPR002869">
    <property type="entry name" value="Pyrv_flavodox_OxRed_cen"/>
</dbReference>